<dbReference type="Proteomes" id="UP000248483">
    <property type="component" value="Unplaced"/>
</dbReference>
<name>A0A2Y9MGF5_DELLE</name>
<sequence length="134" mass="14533">MDTSYPREDPRAPTPNKADGTAHTALTLGAPLPPPRDHLIWSVFSTLYLNLCCLGFLALAYSIKARDQKVTGDLEAARRLGSKAKCYNILATVWALVPPLLLLVLAVTGALHLSRLAQGSAAFFSTKFDDSDYD</sequence>
<dbReference type="PANTHER" id="PTHR13999">
    <property type="entry name" value="INTERFERON INDUCIBLE TRANSMEMBRANE PROTEIN"/>
    <property type="match status" value="1"/>
</dbReference>
<dbReference type="PANTHER" id="PTHR13999:SF10">
    <property type="entry name" value="INTERFERON-INDUCED TRANSMEMBRANE PROTEIN 5"/>
    <property type="match status" value="1"/>
</dbReference>
<dbReference type="InterPro" id="IPR051517">
    <property type="entry name" value="IFITM_antiviral_protein"/>
</dbReference>
<keyword evidence="4 7" id="KW-1133">Transmembrane helix</keyword>
<dbReference type="FunCoup" id="A0A2Y9MGF5">
    <property type="interactions" value="31"/>
</dbReference>
<dbReference type="GeneID" id="111170283"/>
<keyword evidence="8" id="KW-1185">Reference proteome</keyword>
<dbReference type="RefSeq" id="XP_022420980.1">
    <property type="nucleotide sequence ID" value="XM_022565272.2"/>
</dbReference>
<dbReference type="GO" id="GO:0060349">
    <property type="term" value="P:bone morphogenesis"/>
    <property type="evidence" value="ECO:0007669"/>
    <property type="project" value="Ensembl"/>
</dbReference>
<dbReference type="GO" id="GO:0001701">
    <property type="term" value="P:in utero embryonic development"/>
    <property type="evidence" value="ECO:0007669"/>
    <property type="project" value="Ensembl"/>
</dbReference>
<dbReference type="AlphaFoldDB" id="A0A2Y9MGF5"/>
<dbReference type="GO" id="GO:0005886">
    <property type="term" value="C:plasma membrane"/>
    <property type="evidence" value="ECO:0007669"/>
    <property type="project" value="Ensembl"/>
</dbReference>
<evidence type="ECO:0000256" key="5">
    <source>
        <dbReference type="ARBA" id="ARBA00023136"/>
    </source>
</evidence>
<dbReference type="InterPro" id="IPR007593">
    <property type="entry name" value="CD225/Dispanin_fam"/>
</dbReference>
<dbReference type="STRING" id="9749.A0A2Y9MGF5"/>
<evidence type="ECO:0000313" key="8">
    <source>
        <dbReference type="Proteomes" id="UP000248483"/>
    </source>
</evidence>
<comment type="similarity">
    <text evidence="2">Belongs to the CD225/Dispanin family.</text>
</comment>
<comment type="subcellular location">
    <subcellularLocation>
        <location evidence="1">Membrane</location>
    </subcellularLocation>
</comment>
<feature type="region of interest" description="Disordered" evidence="6">
    <location>
        <begin position="1"/>
        <end position="21"/>
    </location>
</feature>
<reference evidence="9" key="1">
    <citation type="submission" date="2025-08" db="UniProtKB">
        <authorList>
            <consortium name="RefSeq"/>
        </authorList>
    </citation>
    <scope>IDENTIFICATION</scope>
    <source>
        <tissue evidence="9">Blood</tissue>
    </source>
</reference>
<gene>
    <name evidence="9" type="primary">IFITM5</name>
</gene>
<keyword evidence="5 7" id="KW-0472">Membrane</keyword>
<evidence type="ECO:0000256" key="3">
    <source>
        <dbReference type="ARBA" id="ARBA00022692"/>
    </source>
</evidence>
<dbReference type="InParanoid" id="A0A2Y9MGF5"/>
<evidence type="ECO:0000256" key="6">
    <source>
        <dbReference type="SAM" id="MobiDB-lite"/>
    </source>
</evidence>
<dbReference type="GO" id="GO:0005829">
    <property type="term" value="C:cytosol"/>
    <property type="evidence" value="ECO:0007669"/>
    <property type="project" value="Ensembl"/>
</dbReference>
<evidence type="ECO:0000256" key="4">
    <source>
        <dbReference type="ARBA" id="ARBA00022989"/>
    </source>
</evidence>
<evidence type="ECO:0000256" key="7">
    <source>
        <dbReference type="SAM" id="Phobius"/>
    </source>
</evidence>
<dbReference type="GO" id="GO:1901327">
    <property type="term" value="P:response to tacrolimus"/>
    <property type="evidence" value="ECO:0007669"/>
    <property type="project" value="Ensembl"/>
</dbReference>
<accession>A0A2Y9MGF5</accession>
<proteinExistence type="inferred from homology"/>
<dbReference type="Pfam" id="PF04505">
    <property type="entry name" value="CD225"/>
    <property type="match status" value="1"/>
</dbReference>
<feature type="compositionally biased region" description="Basic and acidic residues" evidence="6">
    <location>
        <begin position="1"/>
        <end position="11"/>
    </location>
</feature>
<keyword evidence="3 7" id="KW-0812">Transmembrane</keyword>
<evidence type="ECO:0000256" key="2">
    <source>
        <dbReference type="ARBA" id="ARBA00006843"/>
    </source>
</evidence>
<evidence type="ECO:0000313" key="9">
    <source>
        <dbReference type="RefSeq" id="XP_022420980.1"/>
    </source>
</evidence>
<dbReference type="KEGG" id="dle:111170283"/>
<protein>
    <submittedName>
        <fullName evidence="9">Interferon-induced transmembrane protein 5</fullName>
    </submittedName>
</protein>
<feature type="transmembrane region" description="Helical" evidence="7">
    <location>
        <begin position="39"/>
        <end position="61"/>
    </location>
</feature>
<organism evidence="8 9">
    <name type="scientific">Delphinapterus leucas</name>
    <name type="common">Beluga whale</name>
    <dbReference type="NCBI Taxonomy" id="9749"/>
    <lineage>
        <taxon>Eukaryota</taxon>
        <taxon>Metazoa</taxon>
        <taxon>Chordata</taxon>
        <taxon>Craniata</taxon>
        <taxon>Vertebrata</taxon>
        <taxon>Euteleostomi</taxon>
        <taxon>Mammalia</taxon>
        <taxon>Eutheria</taxon>
        <taxon>Laurasiatheria</taxon>
        <taxon>Artiodactyla</taxon>
        <taxon>Whippomorpha</taxon>
        <taxon>Cetacea</taxon>
        <taxon>Odontoceti</taxon>
        <taxon>Monodontidae</taxon>
        <taxon>Delphinapterus</taxon>
    </lineage>
</organism>
<dbReference type="GO" id="GO:1901355">
    <property type="term" value="P:response to rapamycin"/>
    <property type="evidence" value="ECO:0007669"/>
    <property type="project" value="Ensembl"/>
</dbReference>
<dbReference type="GO" id="GO:0030282">
    <property type="term" value="P:bone mineralization"/>
    <property type="evidence" value="ECO:0007669"/>
    <property type="project" value="Ensembl"/>
</dbReference>
<evidence type="ECO:0000256" key="1">
    <source>
        <dbReference type="ARBA" id="ARBA00004370"/>
    </source>
</evidence>
<feature type="transmembrane region" description="Helical" evidence="7">
    <location>
        <begin position="87"/>
        <end position="111"/>
    </location>
</feature>
<dbReference type="CTD" id="387733"/>